<dbReference type="NCBIfam" id="TIGR01614">
    <property type="entry name" value="PME_inhib"/>
    <property type="match status" value="1"/>
</dbReference>
<dbReference type="InterPro" id="IPR011050">
    <property type="entry name" value="Pectin_lyase_fold/virulence"/>
</dbReference>
<sequence length="535" mass="58008">MFQFVVLGFLWVLGGASVSGAALEKYQVHVKKECSFTRYPSICVQTLMGLGGSGQQDPQQVDIMLALVNKTIYETRLATSEFSQFSSKVSEVREAQPAHHSVKDYCEELMTMSLKRLDQSLIALKKSPLKKKQDIQAWLSAALTFQETCKDYAADHGLSLTSSENLRVDLSKRIDYASQLGSNLLALVNRVTSIGTPKNTIRDKQAEVFPKWVSPKNRKLLQATTVKANAVVAQDGSGNYKTVSEAIQAASGGRFVIYVKAGVYKEKIKTNKDGITLIGDGKYSTIITGDSSVAKGASMPGSATFTVTGDGFIARDIGFQNTAGPDGEQALALYISSDHSVLYKCSIVGYQDTLYALALRQFYRECDIHGSLDFIFGNAAAVFQSCNLILRRHKGYVAILASGRSDPGQKTGFSVQNCRILPGSDLSPVKHSYSSYLGRPWKAYARAVVMQSNIDDVIAPRGWVEWPEAGGSSLKSLYFAEFANMGPGAGVAQRVQWPGFHVIGADIAVEYTVGNFIGGTSWLPSTGVAFVSGLH</sequence>
<evidence type="ECO:0000256" key="11">
    <source>
        <dbReference type="PROSITE-ProRule" id="PRU10040"/>
    </source>
</evidence>
<dbReference type="SMART" id="SM00856">
    <property type="entry name" value="PMEI"/>
    <property type="match status" value="1"/>
</dbReference>
<dbReference type="AlphaFoldDB" id="A0A2P6RL54"/>
<dbReference type="InterPro" id="IPR000070">
    <property type="entry name" value="Pectinesterase_cat"/>
</dbReference>
<evidence type="ECO:0000313" key="14">
    <source>
        <dbReference type="EMBL" id="PRQ47131.1"/>
    </source>
</evidence>
<evidence type="ECO:0000256" key="2">
    <source>
        <dbReference type="ARBA" id="ARBA00005184"/>
    </source>
</evidence>
<dbReference type="GO" id="GO:0042545">
    <property type="term" value="P:cell wall modification"/>
    <property type="evidence" value="ECO:0007669"/>
    <property type="project" value="UniProtKB-UniRule"/>
</dbReference>
<dbReference type="PROSITE" id="PS00503">
    <property type="entry name" value="PECTINESTERASE_2"/>
    <property type="match status" value="1"/>
</dbReference>
<evidence type="ECO:0000256" key="6">
    <source>
        <dbReference type="ARBA" id="ARBA00022512"/>
    </source>
</evidence>
<comment type="catalytic activity">
    <reaction evidence="12">
        <text>[(1-&gt;4)-alpha-D-galacturonosyl methyl ester](n) + n H2O = [(1-&gt;4)-alpha-D-galacturonosyl](n) + n methanol + n H(+)</text>
        <dbReference type="Rhea" id="RHEA:22380"/>
        <dbReference type="Rhea" id="RHEA-COMP:14570"/>
        <dbReference type="Rhea" id="RHEA-COMP:14573"/>
        <dbReference type="ChEBI" id="CHEBI:15377"/>
        <dbReference type="ChEBI" id="CHEBI:15378"/>
        <dbReference type="ChEBI" id="CHEBI:17790"/>
        <dbReference type="ChEBI" id="CHEBI:140522"/>
        <dbReference type="ChEBI" id="CHEBI:140523"/>
        <dbReference type="EC" id="3.1.1.11"/>
    </reaction>
</comment>
<dbReference type="Proteomes" id="UP000238479">
    <property type="component" value="Chromosome 2"/>
</dbReference>
<dbReference type="FunFam" id="2.160.20.10:FF:000029">
    <property type="entry name" value="Pectinesterase 4"/>
    <property type="match status" value="1"/>
</dbReference>
<keyword evidence="6" id="KW-0134">Cell wall</keyword>
<comment type="pathway">
    <text evidence="2 12">Glycan metabolism; pectin degradation; 2-dehydro-3-deoxy-D-gluconate from pectin: step 1/5.</text>
</comment>
<keyword evidence="7" id="KW-0964">Secreted</keyword>
<dbReference type="InterPro" id="IPR033131">
    <property type="entry name" value="Pectinesterase_Asp_AS"/>
</dbReference>
<feature type="active site" evidence="11">
    <location>
        <position position="373"/>
    </location>
</feature>
<keyword evidence="12" id="KW-0732">Signal</keyword>
<dbReference type="EC" id="3.1.1.11" evidence="5 12"/>
<keyword evidence="8 12" id="KW-0378">Hydrolase</keyword>
<evidence type="ECO:0000313" key="15">
    <source>
        <dbReference type="Proteomes" id="UP000238479"/>
    </source>
</evidence>
<comment type="similarity">
    <text evidence="4">In the C-terminal section; belongs to the pectinesterase family.</text>
</comment>
<dbReference type="InterPro" id="IPR006501">
    <property type="entry name" value="Pectinesterase_inhib_dom"/>
</dbReference>
<dbReference type="Pfam" id="PF04043">
    <property type="entry name" value="PMEI"/>
    <property type="match status" value="1"/>
</dbReference>
<dbReference type="InterPro" id="IPR012334">
    <property type="entry name" value="Pectin_lyas_fold"/>
</dbReference>
<evidence type="ECO:0000256" key="7">
    <source>
        <dbReference type="ARBA" id="ARBA00022525"/>
    </source>
</evidence>
<evidence type="ECO:0000256" key="4">
    <source>
        <dbReference type="ARBA" id="ARBA00007786"/>
    </source>
</evidence>
<accession>A0A2P6RL54</accession>
<reference evidence="14 15" key="1">
    <citation type="journal article" date="2018" name="Nat. Genet.">
        <title>The Rosa genome provides new insights in the design of modern roses.</title>
        <authorList>
            <person name="Bendahmane M."/>
        </authorList>
    </citation>
    <scope>NUCLEOTIDE SEQUENCE [LARGE SCALE GENOMIC DNA]</scope>
    <source>
        <strain evidence="15">cv. Old Blush</strain>
    </source>
</reference>
<evidence type="ECO:0000256" key="3">
    <source>
        <dbReference type="ARBA" id="ARBA00006027"/>
    </source>
</evidence>
<dbReference type="GO" id="GO:0045490">
    <property type="term" value="P:pectin catabolic process"/>
    <property type="evidence" value="ECO:0007669"/>
    <property type="project" value="UniProtKB-UniRule"/>
</dbReference>
<evidence type="ECO:0000256" key="9">
    <source>
        <dbReference type="ARBA" id="ARBA00023085"/>
    </source>
</evidence>
<dbReference type="UniPathway" id="UPA00545">
    <property type="reaction ID" value="UER00823"/>
</dbReference>
<dbReference type="Gene3D" id="2.160.20.10">
    <property type="entry name" value="Single-stranded right-handed beta-helix, Pectin lyase-like"/>
    <property type="match status" value="1"/>
</dbReference>
<dbReference type="PANTHER" id="PTHR31707">
    <property type="entry name" value="PECTINESTERASE"/>
    <property type="match status" value="1"/>
</dbReference>
<keyword evidence="15" id="KW-1185">Reference proteome</keyword>
<dbReference type="Pfam" id="PF01095">
    <property type="entry name" value="Pectinesterase"/>
    <property type="match status" value="1"/>
</dbReference>
<dbReference type="FunFam" id="1.20.140.40:FF:000024">
    <property type="entry name" value="Pectinesterase"/>
    <property type="match status" value="1"/>
</dbReference>
<dbReference type="InterPro" id="IPR035513">
    <property type="entry name" value="Invertase/methylesterase_inhib"/>
</dbReference>
<dbReference type="STRING" id="74649.A0A2P6RL54"/>
<feature type="signal peptide" evidence="12">
    <location>
        <begin position="1"/>
        <end position="16"/>
    </location>
</feature>
<keyword evidence="10" id="KW-0961">Cell wall biogenesis/degradation</keyword>
<evidence type="ECO:0000256" key="8">
    <source>
        <dbReference type="ARBA" id="ARBA00022801"/>
    </source>
</evidence>
<evidence type="ECO:0000256" key="10">
    <source>
        <dbReference type="ARBA" id="ARBA00023316"/>
    </source>
</evidence>
<organism evidence="14 15">
    <name type="scientific">Rosa chinensis</name>
    <name type="common">China rose</name>
    <dbReference type="NCBI Taxonomy" id="74649"/>
    <lineage>
        <taxon>Eukaryota</taxon>
        <taxon>Viridiplantae</taxon>
        <taxon>Streptophyta</taxon>
        <taxon>Embryophyta</taxon>
        <taxon>Tracheophyta</taxon>
        <taxon>Spermatophyta</taxon>
        <taxon>Magnoliopsida</taxon>
        <taxon>eudicotyledons</taxon>
        <taxon>Gunneridae</taxon>
        <taxon>Pentapetalae</taxon>
        <taxon>rosids</taxon>
        <taxon>fabids</taxon>
        <taxon>Rosales</taxon>
        <taxon>Rosaceae</taxon>
        <taxon>Rosoideae</taxon>
        <taxon>Rosoideae incertae sedis</taxon>
        <taxon>Rosa</taxon>
    </lineage>
</organism>
<dbReference type="OMA" id="WIEWPGA"/>
<dbReference type="EMBL" id="PDCK01000040">
    <property type="protein sequence ID" value="PRQ47131.1"/>
    <property type="molecule type" value="Genomic_DNA"/>
</dbReference>
<feature type="chain" id="PRO_5015020464" description="Pectinesterase" evidence="12">
    <location>
        <begin position="17"/>
        <end position="535"/>
    </location>
</feature>
<dbReference type="GO" id="GO:0004857">
    <property type="term" value="F:enzyme inhibitor activity"/>
    <property type="evidence" value="ECO:0007669"/>
    <property type="project" value="InterPro"/>
</dbReference>
<comment type="subcellular location">
    <subcellularLocation>
        <location evidence="1">Secreted</location>
        <location evidence="1">Cell wall</location>
    </subcellularLocation>
</comment>
<dbReference type="Gramene" id="PRQ47131">
    <property type="protein sequence ID" value="PRQ47131"/>
    <property type="gene ID" value="RchiOBHm_Chr2g0096371"/>
</dbReference>
<dbReference type="SUPFAM" id="SSF51126">
    <property type="entry name" value="Pectin lyase-like"/>
    <property type="match status" value="1"/>
</dbReference>
<protein>
    <recommendedName>
        <fullName evidence="5 12">Pectinesterase</fullName>
        <ecNumber evidence="5 12">3.1.1.11</ecNumber>
    </recommendedName>
</protein>
<comment type="caution">
    <text evidence="14">The sequence shown here is derived from an EMBL/GenBank/DDBJ whole genome shotgun (WGS) entry which is preliminary data.</text>
</comment>
<dbReference type="OrthoDB" id="2019149at2759"/>
<evidence type="ECO:0000256" key="1">
    <source>
        <dbReference type="ARBA" id="ARBA00004191"/>
    </source>
</evidence>
<feature type="domain" description="Pectinesterase inhibitor" evidence="13">
    <location>
        <begin position="25"/>
        <end position="187"/>
    </location>
</feature>
<dbReference type="CDD" id="cd15798">
    <property type="entry name" value="PMEI-like_3"/>
    <property type="match status" value="1"/>
</dbReference>
<evidence type="ECO:0000256" key="5">
    <source>
        <dbReference type="ARBA" id="ARBA00013229"/>
    </source>
</evidence>
<dbReference type="GO" id="GO:0030599">
    <property type="term" value="F:pectinesterase activity"/>
    <property type="evidence" value="ECO:0007669"/>
    <property type="project" value="UniProtKB-UniRule"/>
</dbReference>
<keyword evidence="9 12" id="KW-0063">Aspartyl esterase</keyword>
<proteinExistence type="inferred from homology"/>
<comment type="similarity">
    <text evidence="3">In the N-terminal section; belongs to the PMEI family.</text>
</comment>
<dbReference type="Gene3D" id="1.20.140.40">
    <property type="entry name" value="Invertase/pectin methylesterase inhibitor family protein"/>
    <property type="match status" value="1"/>
</dbReference>
<gene>
    <name evidence="14" type="ORF">RchiOBHm_Chr2g0096371</name>
</gene>
<dbReference type="SUPFAM" id="SSF101148">
    <property type="entry name" value="Plant invertase/pectin methylesterase inhibitor"/>
    <property type="match status" value="1"/>
</dbReference>
<evidence type="ECO:0000259" key="13">
    <source>
        <dbReference type="SMART" id="SM00856"/>
    </source>
</evidence>
<name>A0A2P6RL54_ROSCH</name>
<evidence type="ECO:0000256" key="12">
    <source>
        <dbReference type="RuleBase" id="RU000589"/>
    </source>
</evidence>